<organism evidence="1 2">
    <name type="scientific">Plakobranchus ocellatus</name>
    <dbReference type="NCBI Taxonomy" id="259542"/>
    <lineage>
        <taxon>Eukaryota</taxon>
        <taxon>Metazoa</taxon>
        <taxon>Spiralia</taxon>
        <taxon>Lophotrochozoa</taxon>
        <taxon>Mollusca</taxon>
        <taxon>Gastropoda</taxon>
        <taxon>Heterobranchia</taxon>
        <taxon>Euthyneura</taxon>
        <taxon>Panpulmonata</taxon>
        <taxon>Sacoglossa</taxon>
        <taxon>Placobranchoidea</taxon>
        <taxon>Plakobranchidae</taxon>
        <taxon>Plakobranchus</taxon>
    </lineage>
</organism>
<proteinExistence type="predicted"/>
<dbReference type="EMBL" id="BLXT01003952">
    <property type="protein sequence ID" value="GFO08167.1"/>
    <property type="molecule type" value="Genomic_DNA"/>
</dbReference>
<sequence>MTSFMDSLCRRQCEQAARQTLIQCFTAINASSDPILNQNASITADKFTVIGTTQPHYDNFCNNRQRLFSCVSPLSNTCPSLLERLYTIGLDLKAMESATDILCAHRGLYFHALQCFSNKPPAVTSCGPNTKASMQRVRSERYQTGEILPSQYMDELCGVKLDQMYCELRGYEQSCNSEIIELRRSVECASLPAPCHIDAQSVPIYRAMCQNLEGS</sequence>
<protein>
    <submittedName>
        <fullName evidence="1">Uncharacterized protein</fullName>
    </submittedName>
</protein>
<dbReference type="Proteomes" id="UP000735302">
    <property type="component" value="Unassembled WGS sequence"/>
</dbReference>
<gene>
    <name evidence="1" type="ORF">PoB_003467200</name>
</gene>
<name>A0AAV4ALL9_9GAST</name>
<dbReference type="AlphaFoldDB" id="A0AAV4ALL9"/>
<keyword evidence="2" id="KW-1185">Reference proteome</keyword>
<evidence type="ECO:0000313" key="2">
    <source>
        <dbReference type="Proteomes" id="UP000735302"/>
    </source>
</evidence>
<evidence type="ECO:0000313" key="1">
    <source>
        <dbReference type="EMBL" id="GFO08167.1"/>
    </source>
</evidence>
<comment type="caution">
    <text evidence="1">The sequence shown here is derived from an EMBL/GenBank/DDBJ whole genome shotgun (WGS) entry which is preliminary data.</text>
</comment>
<reference evidence="1 2" key="1">
    <citation type="journal article" date="2021" name="Elife">
        <title>Chloroplast acquisition without the gene transfer in kleptoplastic sea slugs, Plakobranchus ocellatus.</title>
        <authorList>
            <person name="Maeda T."/>
            <person name="Takahashi S."/>
            <person name="Yoshida T."/>
            <person name="Shimamura S."/>
            <person name="Takaki Y."/>
            <person name="Nagai Y."/>
            <person name="Toyoda A."/>
            <person name="Suzuki Y."/>
            <person name="Arimoto A."/>
            <person name="Ishii H."/>
            <person name="Satoh N."/>
            <person name="Nishiyama T."/>
            <person name="Hasebe M."/>
            <person name="Maruyama T."/>
            <person name="Minagawa J."/>
            <person name="Obokata J."/>
            <person name="Shigenobu S."/>
        </authorList>
    </citation>
    <scope>NUCLEOTIDE SEQUENCE [LARGE SCALE GENOMIC DNA]</scope>
</reference>
<accession>A0AAV4ALL9</accession>